<comment type="catalytic activity">
    <reaction evidence="6 8">
        <text>alpha-D-glucosamine 1-phosphate = D-glucosamine 6-phosphate</text>
        <dbReference type="Rhea" id="RHEA:23424"/>
        <dbReference type="ChEBI" id="CHEBI:58516"/>
        <dbReference type="ChEBI" id="CHEBI:58725"/>
        <dbReference type="EC" id="5.4.2.10"/>
    </reaction>
</comment>
<dbReference type="InterPro" id="IPR005841">
    <property type="entry name" value="Alpha-D-phosphohexomutase_SF"/>
</dbReference>
<dbReference type="GO" id="GO:0008966">
    <property type="term" value="F:phosphoglucosamine mutase activity"/>
    <property type="evidence" value="ECO:0007669"/>
    <property type="project" value="UniProtKB-EC"/>
</dbReference>
<keyword evidence="5 6" id="KW-0413">Isomerase</keyword>
<feature type="active site" description="Phosphoserine intermediate" evidence="6">
    <location>
        <position position="100"/>
    </location>
</feature>
<keyword evidence="2 6" id="KW-0597">Phosphoprotein</keyword>
<evidence type="ECO:0000256" key="4">
    <source>
        <dbReference type="ARBA" id="ARBA00022842"/>
    </source>
</evidence>
<dbReference type="Pfam" id="PF02878">
    <property type="entry name" value="PGM_PMM_I"/>
    <property type="match status" value="1"/>
</dbReference>
<comment type="similarity">
    <text evidence="1 6 7">Belongs to the phosphohexose mutase family.</text>
</comment>
<keyword evidence="4 6" id="KW-0460">Magnesium</keyword>
<evidence type="ECO:0000259" key="10">
    <source>
        <dbReference type="Pfam" id="PF02878"/>
    </source>
</evidence>
<dbReference type="InterPro" id="IPR006352">
    <property type="entry name" value="GlmM_bact"/>
</dbReference>
<evidence type="ECO:0000256" key="1">
    <source>
        <dbReference type="ARBA" id="ARBA00010231"/>
    </source>
</evidence>
<dbReference type="EC" id="5.4.2.10" evidence="6 8"/>
<dbReference type="PANTHER" id="PTHR42946">
    <property type="entry name" value="PHOSPHOHEXOSE MUTASE"/>
    <property type="match status" value="1"/>
</dbReference>
<sequence length="446" mass="48458">MGRLFGTDGVRGVANTELSPELAFRLGRIGAYVLARGKKQPFIIVGKDTRASGDLLEAALTAGILSAGANVWRVGVVSTPAVAYLTRYLNADAGVMISASHNPVQDNGIKFFGGDGFKLLDSQEDEIERFLKEQDTLPRPIGAAVGRVYDRTDAVEFYKKFLIGTVRNRFEGMTVILDCGNGAAYDIGPDVFRRLGANVIVRNGEPDGSNINVQCGSTHPEVIQQTTVEQKAQIGLSFDGDADRLIACDENGDLIDGDYCMAICGQALKERGELVHTTIVTTVMSNVGFIKAAEQLGIQVVRTSVGDRYVMEAMREGGYILGGEQSGHIIFLQHNTTGDGVLTALQLTDILVEKKQPMSELRTIMKTYPQVMINVRVQDKMAWRHNPSIQAAIAEVERALGGDGRVLVRESGTEPLVRVMAEGPDVDTVRQYVENIVTVIRQELGK</sequence>
<feature type="binding site" evidence="6">
    <location>
        <position position="239"/>
    </location>
    <ligand>
        <name>Mg(2+)</name>
        <dbReference type="ChEBI" id="CHEBI:18420"/>
    </ligand>
</feature>
<dbReference type="Gene3D" id="3.30.310.50">
    <property type="entry name" value="Alpha-D-phosphohexomutase, C-terminal domain"/>
    <property type="match status" value="1"/>
</dbReference>
<comment type="cofactor">
    <cofactor evidence="6">
        <name>Mg(2+)</name>
        <dbReference type="ChEBI" id="CHEBI:18420"/>
    </cofactor>
    <text evidence="6">Binds 1 Mg(2+) ion per subunit.</text>
</comment>
<dbReference type="InterPro" id="IPR016066">
    <property type="entry name" value="A-D-PHexomutase_CS"/>
</dbReference>
<dbReference type="InterPro" id="IPR005844">
    <property type="entry name" value="A-D-PHexomutase_a/b/a-I"/>
</dbReference>
<evidence type="ECO:0000256" key="2">
    <source>
        <dbReference type="ARBA" id="ARBA00022553"/>
    </source>
</evidence>
<dbReference type="Gene3D" id="3.40.120.10">
    <property type="entry name" value="Alpha-D-Glucose-1,6-Bisphosphate, subunit A, domain 3"/>
    <property type="match status" value="3"/>
</dbReference>
<dbReference type="InterPro" id="IPR016055">
    <property type="entry name" value="A-D-PHexomutase_a/b/a-I/II/III"/>
</dbReference>
<evidence type="ECO:0000313" key="14">
    <source>
        <dbReference type="Proteomes" id="UP000830167"/>
    </source>
</evidence>
<evidence type="ECO:0000256" key="8">
    <source>
        <dbReference type="RuleBase" id="RU004327"/>
    </source>
</evidence>
<dbReference type="EMBL" id="CP089291">
    <property type="protein sequence ID" value="UOF91942.1"/>
    <property type="molecule type" value="Genomic_DNA"/>
</dbReference>
<evidence type="ECO:0000256" key="7">
    <source>
        <dbReference type="RuleBase" id="RU004326"/>
    </source>
</evidence>
<dbReference type="RefSeq" id="WP_347438632.1">
    <property type="nucleotide sequence ID" value="NZ_CP089291.1"/>
</dbReference>
<gene>
    <name evidence="6 13" type="primary">glmM</name>
    <name evidence="13" type="ORF">LSG31_06795</name>
</gene>
<dbReference type="Pfam" id="PF00408">
    <property type="entry name" value="PGM_PMM_IV"/>
    <property type="match status" value="1"/>
</dbReference>
<dbReference type="InterPro" id="IPR050060">
    <property type="entry name" value="Phosphoglucosamine_mutase"/>
</dbReference>
<dbReference type="Pfam" id="PF02880">
    <property type="entry name" value="PGM_PMM_III"/>
    <property type="match status" value="1"/>
</dbReference>
<dbReference type="Pfam" id="PF02879">
    <property type="entry name" value="PGM_PMM_II"/>
    <property type="match status" value="1"/>
</dbReference>
<dbReference type="InterPro" id="IPR005846">
    <property type="entry name" value="A-D-PHexomutase_a/b/a-III"/>
</dbReference>
<dbReference type="PRINTS" id="PR00509">
    <property type="entry name" value="PGMPMM"/>
</dbReference>
<dbReference type="NCBIfam" id="TIGR01455">
    <property type="entry name" value="glmM"/>
    <property type="match status" value="1"/>
</dbReference>
<feature type="modified residue" description="Phosphoserine" evidence="6">
    <location>
        <position position="100"/>
    </location>
</feature>
<proteinExistence type="inferred from homology"/>
<feature type="binding site" evidence="6">
    <location>
        <position position="243"/>
    </location>
    <ligand>
        <name>Mg(2+)</name>
        <dbReference type="ChEBI" id="CHEBI:18420"/>
    </ligand>
</feature>
<feature type="domain" description="Alpha-D-phosphohexomutase C-terminal" evidence="9">
    <location>
        <begin position="372"/>
        <end position="437"/>
    </location>
</feature>
<feature type="binding site" evidence="6">
    <location>
        <position position="241"/>
    </location>
    <ligand>
        <name>Mg(2+)</name>
        <dbReference type="ChEBI" id="CHEBI:18420"/>
    </ligand>
</feature>
<evidence type="ECO:0000256" key="3">
    <source>
        <dbReference type="ARBA" id="ARBA00022723"/>
    </source>
</evidence>
<keyword evidence="14" id="KW-1185">Reference proteome</keyword>
<keyword evidence="3 6" id="KW-0479">Metal-binding</keyword>
<feature type="domain" description="Alpha-D-phosphohexomutase alpha/beta/alpha" evidence="10">
    <location>
        <begin position="3"/>
        <end position="135"/>
    </location>
</feature>
<comment type="function">
    <text evidence="6 8">Catalyzes the conversion of glucosamine-6-phosphate to glucosamine-1-phosphate.</text>
</comment>
<dbReference type="InterPro" id="IPR005845">
    <property type="entry name" value="A-D-PHexomutase_a/b/a-II"/>
</dbReference>
<feature type="binding site" description="via phosphate group" evidence="6">
    <location>
        <position position="100"/>
    </location>
    <ligand>
        <name>Mg(2+)</name>
        <dbReference type="ChEBI" id="CHEBI:18420"/>
    </ligand>
</feature>
<accession>A0ABY4CRA0</accession>
<dbReference type="CDD" id="cd05802">
    <property type="entry name" value="GlmM"/>
    <property type="match status" value="1"/>
</dbReference>
<evidence type="ECO:0000313" key="13">
    <source>
        <dbReference type="EMBL" id="UOF91942.1"/>
    </source>
</evidence>
<evidence type="ECO:0000259" key="11">
    <source>
        <dbReference type="Pfam" id="PF02879"/>
    </source>
</evidence>
<protein>
    <recommendedName>
        <fullName evidence="6 8">Phosphoglucosamine mutase</fullName>
        <ecNumber evidence="6 8">5.4.2.10</ecNumber>
    </recommendedName>
</protein>
<dbReference type="SUPFAM" id="SSF55957">
    <property type="entry name" value="Phosphoglucomutase, C-terminal domain"/>
    <property type="match status" value="1"/>
</dbReference>
<evidence type="ECO:0000256" key="6">
    <source>
        <dbReference type="HAMAP-Rule" id="MF_01554"/>
    </source>
</evidence>
<dbReference type="InterPro" id="IPR036900">
    <property type="entry name" value="A-D-PHexomutase_C_sf"/>
</dbReference>
<evidence type="ECO:0000259" key="9">
    <source>
        <dbReference type="Pfam" id="PF00408"/>
    </source>
</evidence>
<evidence type="ECO:0000259" key="12">
    <source>
        <dbReference type="Pfam" id="PF02880"/>
    </source>
</evidence>
<dbReference type="InterPro" id="IPR005843">
    <property type="entry name" value="A-D-PHexomutase_C"/>
</dbReference>
<dbReference type="HAMAP" id="MF_01554_B">
    <property type="entry name" value="GlmM_B"/>
    <property type="match status" value="1"/>
</dbReference>
<dbReference type="Proteomes" id="UP000830167">
    <property type="component" value="Chromosome"/>
</dbReference>
<dbReference type="PROSITE" id="PS00710">
    <property type="entry name" value="PGM_PMM"/>
    <property type="match status" value="1"/>
</dbReference>
<name>A0ABY4CRA0_9BACL</name>
<dbReference type="SUPFAM" id="SSF53738">
    <property type="entry name" value="Phosphoglucomutase, first 3 domains"/>
    <property type="match status" value="3"/>
</dbReference>
<evidence type="ECO:0000256" key="5">
    <source>
        <dbReference type="ARBA" id="ARBA00023235"/>
    </source>
</evidence>
<feature type="domain" description="Alpha-D-phosphohexomutase alpha/beta/alpha" evidence="11">
    <location>
        <begin position="163"/>
        <end position="252"/>
    </location>
</feature>
<dbReference type="PANTHER" id="PTHR42946:SF1">
    <property type="entry name" value="PHOSPHOGLUCOMUTASE (ALPHA-D-GLUCOSE-1,6-BISPHOSPHATE-DEPENDENT)"/>
    <property type="match status" value="1"/>
</dbReference>
<reference evidence="13" key="1">
    <citation type="submission" date="2021-12" db="EMBL/GenBank/DDBJ databases">
        <title>Alicyclobacillaceae gen. nov., sp. nov., isolated from chalcocite enrichment system.</title>
        <authorList>
            <person name="Jiang Z."/>
        </authorList>
    </citation>
    <scope>NUCLEOTIDE SEQUENCE</scope>
    <source>
        <strain evidence="13">MYW30-H2</strain>
    </source>
</reference>
<organism evidence="13 14">
    <name type="scientific">Fodinisporobacter ferrooxydans</name>
    <dbReference type="NCBI Taxonomy" id="2901836"/>
    <lineage>
        <taxon>Bacteria</taxon>
        <taxon>Bacillati</taxon>
        <taxon>Bacillota</taxon>
        <taxon>Bacilli</taxon>
        <taxon>Bacillales</taxon>
        <taxon>Alicyclobacillaceae</taxon>
        <taxon>Fodinisporobacter</taxon>
    </lineage>
</organism>
<comment type="PTM">
    <text evidence="6">Activated by phosphorylation.</text>
</comment>
<feature type="domain" description="Alpha-D-phosphohexomutase alpha/beta/alpha" evidence="12">
    <location>
        <begin position="256"/>
        <end position="368"/>
    </location>
</feature>